<evidence type="ECO:0000313" key="3">
    <source>
        <dbReference type="EMBL" id="RKP24379.1"/>
    </source>
</evidence>
<evidence type="ECO:0000313" key="4">
    <source>
        <dbReference type="Proteomes" id="UP000278143"/>
    </source>
</evidence>
<keyword evidence="2" id="KW-0472">Membrane</keyword>
<proteinExistence type="predicted"/>
<gene>
    <name evidence="3" type="ORF">SYNPS1DRAFT_29851</name>
</gene>
<accession>A0A4V1J1A5</accession>
<feature type="region of interest" description="Disordered" evidence="1">
    <location>
        <begin position="294"/>
        <end position="323"/>
    </location>
</feature>
<dbReference type="EMBL" id="KZ990257">
    <property type="protein sequence ID" value="RKP24379.1"/>
    <property type="molecule type" value="Genomic_DNA"/>
</dbReference>
<protein>
    <submittedName>
        <fullName evidence="3">Uncharacterized protein</fullName>
    </submittedName>
</protein>
<evidence type="ECO:0000256" key="1">
    <source>
        <dbReference type="SAM" id="MobiDB-lite"/>
    </source>
</evidence>
<sequence>MSLFGRHASFWIYRYILAVLLFGMLIAYLVLQLMHLLYPELSYRWSVEQRPVSVPSLFITGPRLLLDNCTITTLGQSSSTSEMVDLSRQVHLLDKGQGYIAAQNDSSVAWLLEPNPRWSLQPPRGIINSDMEFVHINITIQLGNPLLPVDPAMQQATWSDPPRIYVLDLSTMRLPIDLSLLETRPWVFAQWNRRNYVRYSEKHRLLPDGSQHTLDPSLTAAAVPFPVARNRIELILLPHLPTTQDGHAYLLETYRPYNGYQTSDFLERAALVLAIGLIALLAIFNTQRAKSIEPASPSEPFVSFEGEPPARHPAGQSAASKPEDTTFMLEEPSASSSNDDSLQTLSPPLQAQHVMLTPTTTKSGLVTPALVTHTRGVPVSPSAPTSDTSSPLQSEHQLDASMMMQLRPVHGRRYRYTAYSLQQSEDWLMNSQYHEGVQSEISFDVSDSDIAVARHTIIRSALSAE</sequence>
<dbReference type="OrthoDB" id="10521186at2759"/>
<keyword evidence="2" id="KW-0812">Transmembrane</keyword>
<dbReference type="AlphaFoldDB" id="A0A4V1J1A5"/>
<evidence type="ECO:0000256" key="2">
    <source>
        <dbReference type="SAM" id="Phobius"/>
    </source>
</evidence>
<dbReference type="Proteomes" id="UP000278143">
    <property type="component" value="Unassembled WGS sequence"/>
</dbReference>
<keyword evidence="2" id="KW-1133">Transmembrane helix</keyword>
<organism evidence="3 4">
    <name type="scientific">Syncephalis pseudoplumigaleata</name>
    <dbReference type="NCBI Taxonomy" id="1712513"/>
    <lineage>
        <taxon>Eukaryota</taxon>
        <taxon>Fungi</taxon>
        <taxon>Fungi incertae sedis</taxon>
        <taxon>Zoopagomycota</taxon>
        <taxon>Zoopagomycotina</taxon>
        <taxon>Zoopagomycetes</taxon>
        <taxon>Zoopagales</taxon>
        <taxon>Piptocephalidaceae</taxon>
        <taxon>Syncephalis</taxon>
    </lineage>
</organism>
<feature type="transmembrane region" description="Helical" evidence="2">
    <location>
        <begin position="12"/>
        <end position="31"/>
    </location>
</feature>
<name>A0A4V1J1A5_9FUNG</name>
<reference evidence="4" key="1">
    <citation type="journal article" date="2018" name="Nat. Microbiol.">
        <title>Leveraging single-cell genomics to expand the fungal tree of life.</title>
        <authorList>
            <person name="Ahrendt S.R."/>
            <person name="Quandt C.A."/>
            <person name="Ciobanu D."/>
            <person name="Clum A."/>
            <person name="Salamov A."/>
            <person name="Andreopoulos B."/>
            <person name="Cheng J.F."/>
            <person name="Woyke T."/>
            <person name="Pelin A."/>
            <person name="Henrissat B."/>
            <person name="Reynolds N.K."/>
            <person name="Benny G.L."/>
            <person name="Smith M.E."/>
            <person name="James T.Y."/>
            <person name="Grigoriev I.V."/>
        </authorList>
    </citation>
    <scope>NUCLEOTIDE SEQUENCE [LARGE SCALE GENOMIC DNA]</scope>
    <source>
        <strain evidence="4">Benny S71-1</strain>
    </source>
</reference>
<keyword evidence="4" id="KW-1185">Reference proteome</keyword>